<evidence type="ECO:0000256" key="1">
    <source>
        <dbReference type="SAM" id="Phobius"/>
    </source>
</evidence>
<sequence>MDNFLVKVGINAVALWVAALAVPGITLVQDGTDTMAKVITVVVVAAIFGLINALVKPVAIVLALPALILTLGLFTLVINAAMLQLLSWISGGLNLSFHVDSFFWSAIIGGLIISLVSWALNVVMPERERDY</sequence>
<accession>A0A542WZA1</accession>
<dbReference type="OrthoDB" id="9810847at2"/>
<feature type="transmembrane region" description="Helical" evidence="1">
    <location>
        <begin position="12"/>
        <end position="29"/>
    </location>
</feature>
<dbReference type="EMBL" id="VFOK01000002">
    <property type="protein sequence ID" value="TQL28911.1"/>
    <property type="molecule type" value="Genomic_DNA"/>
</dbReference>
<keyword evidence="3" id="KW-1185">Reference proteome</keyword>
<protein>
    <submittedName>
        <fullName evidence="2">Putative membrane protein</fullName>
    </submittedName>
</protein>
<evidence type="ECO:0000313" key="2">
    <source>
        <dbReference type="EMBL" id="TQL28911.1"/>
    </source>
</evidence>
<proteinExistence type="predicted"/>
<name>A0A542WZA1_9MICO</name>
<feature type="transmembrane region" description="Helical" evidence="1">
    <location>
        <begin position="35"/>
        <end position="55"/>
    </location>
</feature>
<keyword evidence="1" id="KW-1133">Transmembrane helix</keyword>
<gene>
    <name evidence="2" type="ORF">FB554_3219</name>
</gene>
<dbReference type="RefSeq" id="WP_142007681.1">
    <property type="nucleotide sequence ID" value="NZ_CAJTBP010000001.1"/>
</dbReference>
<dbReference type="Proteomes" id="UP000318336">
    <property type="component" value="Unassembled WGS sequence"/>
</dbReference>
<dbReference type="PANTHER" id="PTHR37309:SF1">
    <property type="entry name" value="SLR0284 PROTEIN"/>
    <property type="match status" value="1"/>
</dbReference>
<dbReference type="AlphaFoldDB" id="A0A542WZA1"/>
<evidence type="ECO:0000313" key="3">
    <source>
        <dbReference type="Proteomes" id="UP000318336"/>
    </source>
</evidence>
<dbReference type="Pfam" id="PF04020">
    <property type="entry name" value="Phage_holin_4_2"/>
    <property type="match status" value="1"/>
</dbReference>
<keyword evidence="1" id="KW-0472">Membrane</keyword>
<feature type="transmembrane region" description="Helical" evidence="1">
    <location>
        <begin position="102"/>
        <end position="123"/>
    </location>
</feature>
<reference evidence="2 3" key="1">
    <citation type="submission" date="2019-06" db="EMBL/GenBank/DDBJ databases">
        <title>Sequencing the genomes of 1000 actinobacteria strains.</title>
        <authorList>
            <person name="Klenk H.-P."/>
        </authorList>
    </citation>
    <scope>NUCLEOTIDE SEQUENCE [LARGE SCALE GENOMIC DNA]</scope>
    <source>
        <strain evidence="2 3">DSM 24617</strain>
    </source>
</reference>
<dbReference type="InterPro" id="IPR007165">
    <property type="entry name" value="Phage_holin_4_2"/>
</dbReference>
<keyword evidence="1" id="KW-0812">Transmembrane</keyword>
<dbReference type="PANTHER" id="PTHR37309">
    <property type="entry name" value="SLR0284 PROTEIN"/>
    <property type="match status" value="1"/>
</dbReference>
<organism evidence="2 3">
    <name type="scientific">Barrientosiimonas humi</name>
    <dbReference type="NCBI Taxonomy" id="999931"/>
    <lineage>
        <taxon>Bacteria</taxon>
        <taxon>Bacillati</taxon>
        <taxon>Actinomycetota</taxon>
        <taxon>Actinomycetes</taxon>
        <taxon>Micrococcales</taxon>
        <taxon>Dermacoccaceae</taxon>
        <taxon>Barrientosiimonas</taxon>
    </lineage>
</organism>
<feature type="transmembrane region" description="Helical" evidence="1">
    <location>
        <begin position="62"/>
        <end position="82"/>
    </location>
</feature>
<comment type="caution">
    <text evidence="2">The sequence shown here is derived from an EMBL/GenBank/DDBJ whole genome shotgun (WGS) entry which is preliminary data.</text>
</comment>